<accession>A0A2C9U9E2</accession>
<organism evidence="1">
    <name type="scientific">Manihot esculenta</name>
    <name type="common">Cassava</name>
    <name type="synonym">Jatropha manihot</name>
    <dbReference type="NCBI Taxonomy" id="3983"/>
    <lineage>
        <taxon>Eukaryota</taxon>
        <taxon>Viridiplantae</taxon>
        <taxon>Streptophyta</taxon>
        <taxon>Embryophyta</taxon>
        <taxon>Tracheophyta</taxon>
        <taxon>Spermatophyta</taxon>
        <taxon>Magnoliopsida</taxon>
        <taxon>eudicotyledons</taxon>
        <taxon>Gunneridae</taxon>
        <taxon>Pentapetalae</taxon>
        <taxon>rosids</taxon>
        <taxon>fabids</taxon>
        <taxon>Malpighiales</taxon>
        <taxon>Euphorbiaceae</taxon>
        <taxon>Crotonoideae</taxon>
        <taxon>Manihoteae</taxon>
        <taxon>Manihot</taxon>
    </lineage>
</organism>
<dbReference type="AlphaFoldDB" id="A0A2C9U9E2"/>
<evidence type="ECO:0000313" key="1">
    <source>
        <dbReference type="EMBL" id="OAY26768.1"/>
    </source>
</evidence>
<gene>
    <name evidence="1" type="ORF">MANES_16G073100</name>
</gene>
<protein>
    <submittedName>
        <fullName evidence="1">Uncharacterized protein</fullName>
    </submittedName>
</protein>
<sequence>MFIGSHRFLLCNIDRGEDLRLGVSNLREFIFRRVKLRQRGKPSFEKRK</sequence>
<proteinExistence type="predicted"/>
<name>A0A2C9U9E2_MANES</name>
<dbReference type="EMBL" id="CM004402">
    <property type="protein sequence ID" value="OAY26768.1"/>
    <property type="molecule type" value="Genomic_DNA"/>
</dbReference>
<reference evidence="1" key="1">
    <citation type="submission" date="2016-02" db="EMBL/GenBank/DDBJ databases">
        <title>WGS assembly of Manihot esculenta.</title>
        <authorList>
            <person name="Bredeson J.V."/>
            <person name="Prochnik S.E."/>
            <person name="Lyons J.B."/>
            <person name="Schmutz J."/>
            <person name="Grimwood J."/>
            <person name="Vrebalov J."/>
            <person name="Bart R.S."/>
            <person name="Amuge T."/>
            <person name="Ferguson M.E."/>
            <person name="Green R."/>
            <person name="Putnam N."/>
            <person name="Stites J."/>
            <person name="Rounsley S."/>
            <person name="Rokhsar D.S."/>
        </authorList>
    </citation>
    <scope>NUCLEOTIDE SEQUENCE [LARGE SCALE GENOMIC DNA]</scope>
    <source>
        <tissue evidence="1">Leaf</tissue>
    </source>
</reference>